<keyword evidence="10" id="KW-1185">Reference proteome</keyword>
<evidence type="ECO:0000313" key="10">
    <source>
        <dbReference type="Proteomes" id="UP001197093"/>
    </source>
</evidence>
<dbReference type="InterPro" id="IPR052337">
    <property type="entry name" value="SAT4-like"/>
</dbReference>
<keyword evidence="3 7" id="KW-1133">Transmembrane helix</keyword>
<name>A0AAD4F863_9PEZI</name>
<evidence type="ECO:0000256" key="3">
    <source>
        <dbReference type="ARBA" id="ARBA00022989"/>
    </source>
</evidence>
<evidence type="ECO:0000256" key="5">
    <source>
        <dbReference type="ARBA" id="ARBA00038359"/>
    </source>
</evidence>
<dbReference type="AlphaFoldDB" id="A0AAD4F863"/>
<dbReference type="InterPro" id="IPR049326">
    <property type="entry name" value="Rhodopsin_dom_fungi"/>
</dbReference>
<feature type="compositionally biased region" description="Basic and acidic residues" evidence="6">
    <location>
        <begin position="319"/>
        <end position="333"/>
    </location>
</feature>
<gene>
    <name evidence="9" type="ORF">NEMBOFW57_003610</name>
</gene>
<dbReference type="PANTHER" id="PTHR33048">
    <property type="entry name" value="PTH11-LIKE INTEGRAL MEMBRANE PROTEIN (AFU_ORTHOLOGUE AFUA_5G11245)"/>
    <property type="match status" value="1"/>
</dbReference>
<feature type="transmembrane region" description="Helical" evidence="7">
    <location>
        <begin position="6"/>
        <end position="28"/>
    </location>
</feature>
<feature type="transmembrane region" description="Helical" evidence="7">
    <location>
        <begin position="40"/>
        <end position="61"/>
    </location>
</feature>
<evidence type="ECO:0000256" key="1">
    <source>
        <dbReference type="ARBA" id="ARBA00004141"/>
    </source>
</evidence>
<evidence type="ECO:0000256" key="6">
    <source>
        <dbReference type="SAM" id="MobiDB-lite"/>
    </source>
</evidence>
<comment type="subcellular location">
    <subcellularLocation>
        <location evidence="1">Membrane</location>
        <topology evidence="1">Multi-pass membrane protein</topology>
    </subcellularLocation>
</comment>
<dbReference type="Pfam" id="PF20684">
    <property type="entry name" value="Fung_rhodopsin"/>
    <property type="match status" value="1"/>
</dbReference>
<feature type="domain" description="Rhodopsin" evidence="8">
    <location>
        <begin position="24"/>
        <end position="151"/>
    </location>
</feature>
<evidence type="ECO:0000259" key="8">
    <source>
        <dbReference type="Pfam" id="PF20684"/>
    </source>
</evidence>
<evidence type="ECO:0000313" key="9">
    <source>
        <dbReference type="EMBL" id="KAG7293557.1"/>
    </source>
</evidence>
<feature type="compositionally biased region" description="Basic and acidic residues" evidence="6">
    <location>
        <begin position="264"/>
        <end position="280"/>
    </location>
</feature>
<feature type="region of interest" description="Disordered" evidence="6">
    <location>
        <begin position="231"/>
        <end position="333"/>
    </location>
</feature>
<organism evidence="9 10">
    <name type="scientific">Staphylotrichum longicolle</name>
    <dbReference type="NCBI Taxonomy" id="669026"/>
    <lineage>
        <taxon>Eukaryota</taxon>
        <taxon>Fungi</taxon>
        <taxon>Dikarya</taxon>
        <taxon>Ascomycota</taxon>
        <taxon>Pezizomycotina</taxon>
        <taxon>Sordariomycetes</taxon>
        <taxon>Sordariomycetidae</taxon>
        <taxon>Sordariales</taxon>
        <taxon>Chaetomiaceae</taxon>
        <taxon>Staphylotrichum</taxon>
    </lineage>
</organism>
<evidence type="ECO:0000256" key="4">
    <source>
        <dbReference type="ARBA" id="ARBA00023136"/>
    </source>
</evidence>
<reference evidence="9" key="1">
    <citation type="submission" date="2023-02" db="EMBL/GenBank/DDBJ databases">
        <authorList>
            <person name="Palmer J.M."/>
        </authorList>
    </citation>
    <scope>NUCLEOTIDE SEQUENCE</scope>
    <source>
        <strain evidence="9">FW57</strain>
    </source>
</reference>
<proteinExistence type="inferred from homology"/>
<dbReference type="Proteomes" id="UP001197093">
    <property type="component" value="Unassembled WGS sequence"/>
</dbReference>
<keyword evidence="2 7" id="KW-0812">Transmembrane</keyword>
<comment type="caution">
    <text evidence="9">The sequence shown here is derived from an EMBL/GenBank/DDBJ whole genome shotgun (WGS) entry which is preliminary data.</text>
</comment>
<evidence type="ECO:0000256" key="2">
    <source>
        <dbReference type="ARBA" id="ARBA00022692"/>
    </source>
</evidence>
<protein>
    <recommendedName>
        <fullName evidence="8">Rhodopsin domain-containing protein</fullName>
    </recommendedName>
</protein>
<dbReference type="GO" id="GO:0016020">
    <property type="term" value="C:membrane"/>
    <property type="evidence" value="ECO:0007669"/>
    <property type="project" value="UniProtKB-SubCell"/>
</dbReference>
<dbReference type="PANTHER" id="PTHR33048:SF93">
    <property type="entry name" value="INTEGRAL MEMBRANE PROTEIN"/>
    <property type="match status" value="1"/>
</dbReference>
<comment type="similarity">
    <text evidence="5">Belongs to the SAT4 family.</text>
</comment>
<feature type="transmembrane region" description="Helical" evidence="7">
    <location>
        <begin position="81"/>
        <end position="107"/>
    </location>
</feature>
<dbReference type="EMBL" id="JAHCVI010000001">
    <property type="protein sequence ID" value="KAG7293557.1"/>
    <property type="molecule type" value="Genomic_DNA"/>
</dbReference>
<feature type="transmembrane region" description="Helical" evidence="7">
    <location>
        <begin position="183"/>
        <end position="203"/>
    </location>
</feature>
<sequence length="333" mass="36168">MHLGHSVAAAMWAMTALSLGFVALRLYTRIHIVHFFGAEDYLYICTGVMLVAFTASIQVAVHYGLGTSFWTLSLDETSNAILWTYIANTFAVTGNAMAKLSLGVFLLRVVQMKAQKAALWVLNIVTAATSTALVIMVWNQTTPVKTSWDPLRTPGTWNIEIKPMGVGLGEVSVNDYTLNFAKYFAWAGAEIAVSMICLGLPTLRPLYVKGTGTTLYERGHTAQQGDPELAQFASKPASPTPPPPSARPERAAEDTQLLPQLGRHGRDAGDGDGYDRHAPDTAEQGGRSAGPGPKRGQFGRHFRAVCRAAEPRLAARGTRWREELRGGVEEPDE</sequence>
<feature type="transmembrane region" description="Helical" evidence="7">
    <location>
        <begin position="119"/>
        <end position="138"/>
    </location>
</feature>
<keyword evidence="4 7" id="KW-0472">Membrane</keyword>
<accession>A0AAD4F863</accession>
<evidence type="ECO:0000256" key="7">
    <source>
        <dbReference type="SAM" id="Phobius"/>
    </source>
</evidence>